<dbReference type="RefSeq" id="XP_002112225.1">
    <property type="nucleotide sequence ID" value="XM_002112189.1"/>
</dbReference>
<dbReference type="Proteomes" id="UP000009022">
    <property type="component" value="Unassembled WGS sequence"/>
</dbReference>
<accession>B3RTT3</accession>
<dbReference type="PANTHER" id="PTHR23248:SF9">
    <property type="entry name" value="PHOSPHOLIPID SCRAMBLASE"/>
    <property type="match status" value="1"/>
</dbReference>
<dbReference type="AlphaFoldDB" id="B3RTT3"/>
<dbReference type="InParanoid" id="B3RTT3"/>
<keyword evidence="2" id="KW-0106">Calcium</keyword>
<feature type="compositionally biased region" description="Low complexity" evidence="3">
    <location>
        <begin position="28"/>
        <end position="37"/>
    </location>
</feature>
<dbReference type="HOGENOM" id="CLU_053024_2_2_1"/>
<proteinExistence type="inferred from homology"/>
<comment type="cofactor">
    <cofactor evidence="2">
        <name>Ca(2+)</name>
        <dbReference type="ChEBI" id="CHEBI:29108"/>
    </cofactor>
</comment>
<dbReference type="InterPro" id="IPR005552">
    <property type="entry name" value="Scramblase"/>
</dbReference>
<dbReference type="CTD" id="6753438"/>
<dbReference type="OMA" id="CASCMEE"/>
<sequence length="334" mass="37069">MEAPSEDTKGPVPTDNDNYNPPPPPLPITQQPLGYNPVNPPYPANPSMANPPYNPANPPYPANPSMANPPLMMNNPAPLQMNQVTLHQPGTAAYRATEVPNLALMGLQQQQQQMQWMMPPPPSPSCPPGLECLTQLDQIIIMQRLNIVELMRGIDMANRYDAKNKFGQEVFFLAEVPTPFSCNCCSRLFHMKILDANDKEVMHYSRPYRCGLCCCCCCFTDCMEDMTIESPTGNAIGSIRQTARIGPKFQVLDTEKNKIFNVNGPFGVVDTDGQNVGSIVKGWSGMRSVVSQDRLDINSVPMDLDVKNKALMMGAGILIDYMLFQRVMANNNRR</sequence>
<name>B3RTT3_TRIAD</name>
<dbReference type="eggNOG" id="KOG0621">
    <property type="taxonomic scope" value="Eukaryota"/>
</dbReference>
<dbReference type="GO" id="GO:0017128">
    <property type="term" value="F:phospholipid scramblase activity"/>
    <property type="evidence" value="ECO:0000318"/>
    <property type="project" value="GO_Central"/>
</dbReference>
<dbReference type="EMBL" id="DS985244">
    <property type="protein sequence ID" value="EDV26192.1"/>
    <property type="molecule type" value="Genomic_DNA"/>
</dbReference>
<keyword evidence="5" id="KW-1185">Reference proteome</keyword>
<evidence type="ECO:0000256" key="2">
    <source>
        <dbReference type="RuleBase" id="RU363116"/>
    </source>
</evidence>
<protein>
    <recommendedName>
        <fullName evidence="2">Phospholipid scramblase</fullName>
    </recommendedName>
</protein>
<dbReference type="Pfam" id="PF03803">
    <property type="entry name" value="Scramblase"/>
    <property type="match status" value="1"/>
</dbReference>
<dbReference type="PANTHER" id="PTHR23248">
    <property type="entry name" value="PHOSPHOLIPID SCRAMBLASE-RELATED"/>
    <property type="match status" value="1"/>
</dbReference>
<feature type="region of interest" description="Disordered" evidence="3">
    <location>
        <begin position="1"/>
        <end position="43"/>
    </location>
</feature>
<evidence type="ECO:0000313" key="5">
    <source>
        <dbReference type="Proteomes" id="UP000009022"/>
    </source>
</evidence>
<evidence type="ECO:0000256" key="1">
    <source>
        <dbReference type="ARBA" id="ARBA00005350"/>
    </source>
</evidence>
<evidence type="ECO:0000256" key="3">
    <source>
        <dbReference type="SAM" id="MobiDB-lite"/>
    </source>
</evidence>
<keyword evidence="2" id="KW-0564">Palmitate</keyword>
<evidence type="ECO:0000313" key="4">
    <source>
        <dbReference type="EMBL" id="EDV26192.1"/>
    </source>
</evidence>
<organism evidence="4 5">
    <name type="scientific">Trichoplax adhaerens</name>
    <name type="common">Trichoplax reptans</name>
    <dbReference type="NCBI Taxonomy" id="10228"/>
    <lineage>
        <taxon>Eukaryota</taxon>
        <taxon>Metazoa</taxon>
        <taxon>Placozoa</taxon>
        <taxon>Uniplacotomia</taxon>
        <taxon>Trichoplacea</taxon>
        <taxon>Trichoplacidae</taxon>
        <taxon>Trichoplax</taxon>
    </lineage>
</organism>
<dbReference type="OrthoDB" id="191150at2759"/>
<gene>
    <name evidence="4" type="ORF">TRIADDRAFT_56038</name>
</gene>
<dbReference type="GO" id="GO:0017121">
    <property type="term" value="P:plasma membrane phospholipid scrambling"/>
    <property type="evidence" value="ECO:0000318"/>
    <property type="project" value="GO_Central"/>
</dbReference>
<reference evidence="4 5" key="1">
    <citation type="journal article" date="2008" name="Nature">
        <title>The Trichoplax genome and the nature of placozoans.</title>
        <authorList>
            <person name="Srivastava M."/>
            <person name="Begovic E."/>
            <person name="Chapman J."/>
            <person name="Putnam N.H."/>
            <person name="Hellsten U."/>
            <person name="Kawashima T."/>
            <person name="Kuo A."/>
            <person name="Mitros T."/>
            <person name="Salamov A."/>
            <person name="Carpenter M.L."/>
            <person name="Signorovitch A.Y."/>
            <person name="Moreno M.A."/>
            <person name="Kamm K."/>
            <person name="Grimwood J."/>
            <person name="Schmutz J."/>
            <person name="Shapiro H."/>
            <person name="Grigoriev I.V."/>
            <person name="Buss L.W."/>
            <person name="Schierwater B."/>
            <person name="Dellaporta S.L."/>
            <person name="Rokhsar D.S."/>
        </authorList>
    </citation>
    <scope>NUCLEOTIDE SEQUENCE [LARGE SCALE GENOMIC DNA]</scope>
    <source>
        <strain evidence="4 5">Grell-BS-1999</strain>
    </source>
</reference>
<dbReference type="PhylomeDB" id="B3RTT3"/>
<comment type="similarity">
    <text evidence="1 2">Belongs to the phospholipid scramblase family.</text>
</comment>
<dbReference type="GO" id="GO:0005886">
    <property type="term" value="C:plasma membrane"/>
    <property type="evidence" value="ECO:0000318"/>
    <property type="project" value="GO_Central"/>
</dbReference>
<dbReference type="KEGG" id="tad:TRIADDRAFT_56038"/>
<dbReference type="GeneID" id="6753438"/>
<comment type="function">
    <text evidence="2">May mediate accelerated ATP-independent bidirectional transbilayer migration of phospholipids upon binding calcium ions that results in a loss of phospholipid asymmetry in the plasma membrane.</text>
</comment>
<keyword evidence="2" id="KW-0449">Lipoprotein</keyword>